<evidence type="ECO:0000313" key="2">
    <source>
        <dbReference type="Proteomes" id="UP000198852"/>
    </source>
</evidence>
<organism evidence="1 2">
    <name type="scientific">Saccharopolyspora flava</name>
    <dbReference type="NCBI Taxonomy" id="95161"/>
    <lineage>
        <taxon>Bacteria</taxon>
        <taxon>Bacillati</taxon>
        <taxon>Actinomycetota</taxon>
        <taxon>Actinomycetes</taxon>
        <taxon>Pseudonocardiales</taxon>
        <taxon>Pseudonocardiaceae</taxon>
        <taxon>Saccharopolyspora</taxon>
    </lineage>
</organism>
<gene>
    <name evidence="1" type="ORF">SAMN05660874_04985</name>
</gene>
<dbReference type="Pfam" id="PF09609">
    <property type="entry name" value="Cas_GSU0054"/>
    <property type="match status" value="1"/>
</dbReference>
<dbReference type="Proteomes" id="UP000198852">
    <property type="component" value="Unassembled WGS sequence"/>
</dbReference>
<evidence type="ECO:0000313" key="1">
    <source>
        <dbReference type="EMBL" id="SFT01665.1"/>
    </source>
</evidence>
<dbReference type="AlphaFoldDB" id="A0A1I6UJM6"/>
<dbReference type="EMBL" id="FOZX01000011">
    <property type="protein sequence ID" value="SFT01665.1"/>
    <property type="molecule type" value="Genomic_DNA"/>
</dbReference>
<dbReference type="NCBIfam" id="TIGR02165">
    <property type="entry name" value="cas5_6_GSU0054"/>
    <property type="match status" value="1"/>
</dbReference>
<protein>
    <submittedName>
        <fullName evidence="1">CRISPR-associated protein GSU0054/csb2, Dpsyc system</fullName>
    </submittedName>
</protein>
<sequence length="239" mass="25816">MRYTVSAEAGIAQNADRMLMFSFPKGIRIEGKLAGTITTSLRKAVMSRTPNPLPPEISGHEAEDRTHAAYLPLIEPEHSTTPGNIRGVAILCPPGKPGLVELLKKVLHTTAFRLEIPGATLRLKPQPSTTATEWTTPSRTWTTVTPIVLDRFPGKGNESAELARACRTAGLPEPTEIRTARSPFTTAATDLAPADLPRKTRLPYTHAHITFPDAIPGPVVLGSQRYLGMGLFRPAATTV</sequence>
<reference evidence="2" key="1">
    <citation type="submission" date="2016-10" db="EMBL/GenBank/DDBJ databases">
        <authorList>
            <person name="Varghese N."/>
            <person name="Submissions S."/>
        </authorList>
    </citation>
    <scope>NUCLEOTIDE SEQUENCE [LARGE SCALE GENOMIC DNA]</scope>
    <source>
        <strain evidence="2">DSM 44771</strain>
    </source>
</reference>
<dbReference type="InterPro" id="IPR019089">
    <property type="entry name" value="Cas_GSU0054"/>
</dbReference>
<accession>A0A1I6UJM6</accession>
<dbReference type="STRING" id="95161.SAMN05660874_04985"/>
<proteinExistence type="predicted"/>
<name>A0A1I6UJM6_9PSEU</name>
<keyword evidence="2" id="KW-1185">Reference proteome</keyword>